<organism evidence="7 8">
    <name type="scientific">Primorskyibacter flagellatus</name>
    <dbReference type="NCBI Taxonomy" id="1387277"/>
    <lineage>
        <taxon>Bacteria</taxon>
        <taxon>Pseudomonadati</taxon>
        <taxon>Pseudomonadota</taxon>
        <taxon>Alphaproteobacteria</taxon>
        <taxon>Rhodobacterales</taxon>
        <taxon>Roseobacteraceae</taxon>
        <taxon>Primorskyibacter</taxon>
    </lineage>
</organism>
<feature type="domain" description="HTH gntR-type" evidence="6">
    <location>
        <begin position="32"/>
        <end position="100"/>
    </location>
</feature>
<dbReference type="InterPro" id="IPR051446">
    <property type="entry name" value="HTH_trans_reg/aminotransferase"/>
</dbReference>
<accession>A0A917EJA4</accession>
<keyword evidence="5" id="KW-0804">Transcription</keyword>
<dbReference type="CDD" id="cd07377">
    <property type="entry name" value="WHTH_GntR"/>
    <property type="match status" value="1"/>
</dbReference>
<dbReference type="Gene3D" id="3.40.640.10">
    <property type="entry name" value="Type I PLP-dependent aspartate aminotransferase-like (Major domain)"/>
    <property type="match status" value="1"/>
</dbReference>
<name>A0A917EJA4_9RHOB</name>
<dbReference type="InterPro" id="IPR036388">
    <property type="entry name" value="WH-like_DNA-bd_sf"/>
</dbReference>
<comment type="caution">
    <text evidence="7">The sequence shown here is derived from an EMBL/GenBank/DDBJ whole genome shotgun (WGS) entry which is preliminary data.</text>
</comment>
<dbReference type="EMBL" id="BMFJ01000004">
    <property type="protein sequence ID" value="GGE50287.1"/>
    <property type="molecule type" value="Genomic_DNA"/>
</dbReference>
<evidence type="ECO:0000256" key="4">
    <source>
        <dbReference type="ARBA" id="ARBA00023125"/>
    </source>
</evidence>
<dbReference type="Gene3D" id="1.10.10.10">
    <property type="entry name" value="Winged helix-like DNA-binding domain superfamily/Winged helix DNA-binding domain"/>
    <property type="match status" value="1"/>
</dbReference>
<protein>
    <submittedName>
        <fullName evidence="7">GntR family transcriptional regulator</fullName>
    </submittedName>
</protein>
<dbReference type="RefSeq" id="WP_188479656.1">
    <property type="nucleotide sequence ID" value="NZ_BMFJ01000004.1"/>
</dbReference>
<keyword evidence="4" id="KW-0238">DNA-binding</keyword>
<dbReference type="Pfam" id="PF00392">
    <property type="entry name" value="GntR"/>
    <property type="match status" value="1"/>
</dbReference>
<dbReference type="SUPFAM" id="SSF46785">
    <property type="entry name" value="Winged helix' DNA-binding domain"/>
    <property type="match status" value="1"/>
</dbReference>
<evidence type="ECO:0000259" key="6">
    <source>
        <dbReference type="PROSITE" id="PS50949"/>
    </source>
</evidence>
<dbReference type="CDD" id="cd00609">
    <property type="entry name" value="AAT_like"/>
    <property type="match status" value="1"/>
</dbReference>
<dbReference type="PANTHER" id="PTHR46577">
    <property type="entry name" value="HTH-TYPE TRANSCRIPTIONAL REGULATORY PROTEIN GABR"/>
    <property type="match status" value="1"/>
</dbReference>
<dbReference type="PROSITE" id="PS50949">
    <property type="entry name" value="HTH_GNTR"/>
    <property type="match status" value="1"/>
</dbReference>
<dbReference type="SUPFAM" id="SSF53383">
    <property type="entry name" value="PLP-dependent transferases"/>
    <property type="match status" value="1"/>
</dbReference>
<evidence type="ECO:0000256" key="2">
    <source>
        <dbReference type="ARBA" id="ARBA00022898"/>
    </source>
</evidence>
<keyword evidence="2" id="KW-0663">Pyridoxal phosphate</keyword>
<dbReference type="AlphaFoldDB" id="A0A917EJA4"/>
<dbReference type="InterPro" id="IPR015424">
    <property type="entry name" value="PyrdxlP-dep_Trfase"/>
</dbReference>
<dbReference type="InterPro" id="IPR004839">
    <property type="entry name" value="Aminotransferase_I/II_large"/>
</dbReference>
<evidence type="ECO:0000313" key="8">
    <source>
        <dbReference type="Proteomes" id="UP000612855"/>
    </source>
</evidence>
<gene>
    <name evidence="7" type="ORF">GCM10011360_41650</name>
</gene>
<dbReference type="InterPro" id="IPR036390">
    <property type="entry name" value="WH_DNA-bd_sf"/>
</dbReference>
<dbReference type="GO" id="GO:0003700">
    <property type="term" value="F:DNA-binding transcription factor activity"/>
    <property type="evidence" value="ECO:0007669"/>
    <property type="project" value="InterPro"/>
</dbReference>
<keyword evidence="8" id="KW-1185">Reference proteome</keyword>
<evidence type="ECO:0000256" key="3">
    <source>
        <dbReference type="ARBA" id="ARBA00023015"/>
    </source>
</evidence>
<dbReference type="GO" id="GO:0003677">
    <property type="term" value="F:DNA binding"/>
    <property type="evidence" value="ECO:0007669"/>
    <property type="project" value="UniProtKB-KW"/>
</dbReference>
<proteinExistence type="inferred from homology"/>
<evidence type="ECO:0000313" key="7">
    <source>
        <dbReference type="EMBL" id="GGE50287.1"/>
    </source>
</evidence>
<sequence>MPSPEAVPIHVDGGAGQAVAASTLFPPRAPGVPLQAWIRQSLVRAIVAGTLGQGQRMPATRSLARSLGIGRNTVTAAYEELVSLGYLDARERLGFFVARPAPPADRHVPSGVHGPTRQPAWDRHLKTVPSQMRHITKPHDWQSYRYPFIYGQVDRALFPVDRWRACSRDALGRSAIDFWAPDRAVEDDPMLVDQLCRHVLPQRGIFVRPEEVMVTLGSQEGIYILSQLLLGPGSTVAMEDPGYPDARNIFAAQRARVMGLPVDGEGLRLDAGAEAVLAQASLLFVTPAHQCPTMVSLSDDRRARLLSLADASNFLIVEDDYEGELRSHDTPPALRSIDHTGRVIYVGTMSKVLSPGVRIGYVVAAPRLIAEARAMRRLMHRSAPMNNQRTVALLLANGHYQGMVRAMRQTLTERRRVAAECVATHLPDFGPGQSLGGTGLWLTCPPDVDANSLISSAARRSVLMETGDPFVAAELNGRYIRLGISAIPTGLIAPGIGEIARAVNDLRAG</sequence>
<dbReference type="Proteomes" id="UP000612855">
    <property type="component" value="Unassembled WGS sequence"/>
</dbReference>
<evidence type="ECO:0000256" key="1">
    <source>
        <dbReference type="ARBA" id="ARBA00005384"/>
    </source>
</evidence>
<dbReference type="InterPro" id="IPR000524">
    <property type="entry name" value="Tscrpt_reg_HTH_GntR"/>
</dbReference>
<dbReference type="SMART" id="SM00345">
    <property type="entry name" value="HTH_GNTR"/>
    <property type="match status" value="1"/>
</dbReference>
<reference evidence="8" key="1">
    <citation type="journal article" date="2019" name="Int. J. Syst. Evol. Microbiol.">
        <title>The Global Catalogue of Microorganisms (GCM) 10K type strain sequencing project: providing services to taxonomists for standard genome sequencing and annotation.</title>
        <authorList>
            <consortium name="The Broad Institute Genomics Platform"/>
            <consortium name="The Broad Institute Genome Sequencing Center for Infectious Disease"/>
            <person name="Wu L."/>
            <person name="Ma J."/>
        </authorList>
    </citation>
    <scope>NUCLEOTIDE SEQUENCE [LARGE SCALE GENOMIC DNA]</scope>
    <source>
        <strain evidence="8">CGMCC 1.12664</strain>
    </source>
</reference>
<dbReference type="Pfam" id="PF00155">
    <property type="entry name" value="Aminotran_1_2"/>
    <property type="match status" value="1"/>
</dbReference>
<dbReference type="InterPro" id="IPR015421">
    <property type="entry name" value="PyrdxlP-dep_Trfase_major"/>
</dbReference>
<dbReference type="GO" id="GO:0030170">
    <property type="term" value="F:pyridoxal phosphate binding"/>
    <property type="evidence" value="ECO:0007669"/>
    <property type="project" value="InterPro"/>
</dbReference>
<dbReference type="PANTHER" id="PTHR46577:SF1">
    <property type="entry name" value="HTH-TYPE TRANSCRIPTIONAL REGULATORY PROTEIN GABR"/>
    <property type="match status" value="1"/>
</dbReference>
<evidence type="ECO:0000256" key="5">
    <source>
        <dbReference type="ARBA" id="ARBA00023163"/>
    </source>
</evidence>
<keyword evidence="3" id="KW-0805">Transcription regulation</keyword>
<comment type="similarity">
    <text evidence="1">In the C-terminal section; belongs to the class-I pyridoxal-phosphate-dependent aminotransferase family.</text>
</comment>